<evidence type="ECO:0000313" key="7">
    <source>
        <dbReference type="EMBL" id="KAL3274174.1"/>
    </source>
</evidence>
<reference evidence="7 8" key="1">
    <citation type="journal article" date="2021" name="BMC Biol.">
        <title>Horizontally acquired antibacterial genes associated with adaptive radiation of ladybird beetles.</title>
        <authorList>
            <person name="Li H.S."/>
            <person name="Tang X.F."/>
            <person name="Huang Y.H."/>
            <person name="Xu Z.Y."/>
            <person name="Chen M.L."/>
            <person name="Du X.Y."/>
            <person name="Qiu B.Y."/>
            <person name="Chen P.T."/>
            <person name="Zhang W."/>
            <person name="Slipinski A."/>
            <person name="Escalona H.E."/>
            <person name="Waterhouse R.M."/>
            <person name="Zwick A."/>
            <person name="Pang H."/>
        </authorList>
    </citation>
    <scope>NUCLEOTIDE SEQUENCE [LARGE SCALE GENOMIC DNA]</scope>
    <source>
        <strain evidence="7">SYSU2018</strain>
    </source>
</reference>
<dbReference type="SMART" id="SM01332">
    <property type="entry name" value="Cyclin_C"/>
    <property type="match status" value="1"/>
</dbReference>
<dbReference type="SUPFAM" id="SSF47954">
    <property type="entry name" value="Cyclin-like"/>
    <property type="match status" value="2"/>
</dbReference>
<keyword evidence="8" id="KW-1185">Reference proteome</keyword>
<dbReference type="EMBL" id="JABFTP020000062">
    <property type="protein sequence ID" value="KAL3274174.1"/>
    <property type="molecule type" value="Genomic_DNA"/>
</dbReference>
<dbReference type="InterPro" id="IPR004367">
    <property type="entry name" value="Cyclin_C-dom"/>
</dbReference>
<evidence type="ECO:0000259" key="5">
    <source>
        <dbReference type="SMART" id="SM00385"/>
    </source>
</evidence>
<dbReference type="PANTHER" id="PTHR10177">
    <property type="entry name" value="CYCLINS"/>
    <property type="match status" value="1"/>
</dbReference>
<dbReference type="GO" id="GO:0000278">
    <property type="term" value="P:mitotic cell cycle"/>
    <property type="evidence" value="ECO:0007669"/>
    <property type="project" value="UniProtKB-ARBA"/>
</dbReference>
<dbReference type="InterPro" id="IPR036915">
    <property type="entry name" value="Cyclin-like_sf"/>
</dbReference>
<dbReference type="Gene3D" id="1.10.472.10">
    <property type="entry name" value="Cyclin-like"/>
    <property type="match status" value="2"/>
</dbReference>
<dbReference type="GO" id="GO:0051301">
    <property type="term" value="P:cell division"/>
    <property type="evidence" value="ECO:0007669"/>
    <property type="project" value="UniProtKB-KW"/>
</dbReference>
<feature type="domain" description="Cyclin-like" evidence="5">
    <location>
        <begin position="251"/>
        <end position="334"/>
    </location>
</feature>
<dbReference type="InterPro" id="IPR046965">
    <property type="entry name" value="Cyclin_A/B-like"/>
</dbReference>
<dbReference type="InterPro" id="IPR039361">
    <property type="entry name" value="Cyclin"/>
</dbReference>
<dbReference type="InterPro" id="IPR013763">
    <property type="entry name" value="Cyclin-like_dom"/>
</dbReference>
<dbReference type="FunFam" id="1.10.472.10:FF:000001">
    <property type="entry name" value="G2/mitotic-specific cyclin"/>
    <property type="match status" value="1"/>
</dbReference>
<sequence>MATFKIHKDNAVVVSTIDGTKNKEKNSKIPKRFLEATKRPALHCVNNGIRQENKKIKISNKENLPPVQEKPINTKKEEKAKHIIDTDLLKIVPDATIKKKDAPNPSSKTLMLSTEYSADIWNYYMETEYIALPKPNYMSKQAYLDWNHRRVLVDWLVSVADEYHMSEDTLYLAVNYVDRFLSKISVVREKLQLVGASSMLIAGKMEEIYPPMPKEFAYLTCDSYTTRQVIKMEQLIMKVLEFKLQPPTSYTFVKNLCSNHELDEATTNLALYLSELVLLEGEHYLNYKPSEIAAASILYARYNLMKPKLWPKEIEKSSGYCIRHLEPIVKAQWITFQDSPNKKEQSIQTKYKSSKYGRVALLKPRSVKLNFSLQESEKYSSSSIDDGGELRT</sequence>
<dbReference type="GO" id="GO:0005634">
    <property type="term" value="C:nucleus"/>
    <property type="evidence" value="ECO:0007669"/>
    <property type="project" value="UniProtKB-ARBA"/>
</dbReference>
<protein>
    <recommendedName>
        <fullName evidence="9">Cyclin A</fullName>
    </recommendedName>
</protein>
<evidence type="ECO:0000313" key="8">
    <source>
        <dbReference type="Proteomes" id="UP001516400"/>
    </source>
</evidence>
<organism evidence="7 8">
    <name type="scientific">Cryptolaemus montrouzieri</name>
    <dbReference type="NCBI Taxonomy" id="559131"/>
    <lineage>
        <taxon>Eukaryota</taxon>
        <taxon>Metazoa</taxon>
        <taxon>Ecdysozoa</taxon>
        <taxon>Arthropoda</taxon>
        <taxon>Hexapoda</taxon>
        <taxon>Insecta</taxon>
        <taxon>Pterygota</taxon>
        <taxon>Neoptera</taxon>
        <taxon>Endopterygota</taxon>
        <taxon>Coleoptera</taxon>
        <taxon>Polyphaga</taxon>
        <taxon>Cucujiformia</taxon>
        <taxon>Coccinelloidea</taxon>
        <taxon>Coccinellidae</taxon>
        <taxon>Scymninae</taxon>
        <taxon>Scymnini</taxon>
        <taxon>Cryptolaemus</taxon>
    </lineage>
</organism>
<keyword evidence="1" id="KW-0132">Cell division</keyword>
<comment type="similarity">
    <text evidence="4">Belongs to the cyclin family.</text>
</comment>
<accession>A0ABD2N7C0</accession>
<evidence type="ECO:0000256" key="1">
    <source>
        <dbReference type="ARBA" id="ARBA00022618"/>
    </source>
</evidence>
<dbReference type="InterPro" id="IPR006671">
    <property type="entry name" value="Cyclin_N"/>
</dbReference>
<dbReference type="PIRSF" id="PIRSF001771">
    <property type="entry name" value="Cyclin_A_B_D_E"/>
    <property type="match status" value="1"/>
</dbReference>
<feature type="domain" description="Cyclin-like" evidence="5">
    <location>
        <begin position="154"/>
        <end position="238"/>
    </location>
</feature>
<keyword evidence="3" id="KW-0131">Cell cycle</keyword>
<dbReference type="SMART" id="SM00385">
    <property type="entry name" value="CYCLIN"/>
    <property type="match status" value="2"/>
</dbReference>
<dbReference type="Pfam" id="PF00134">
    <property type="entry name" value="Cyclin_N"/>
    <property type="match status" value="1"/>
</dbReference>
<proteinExistence type="inferred from homology"/>
<evidence type="ECO:0000256" key="3">
    <source>
        <dbReference type="ARBA" id="ARBA00023306"/>
    </source>
</evidence>
<evidence type="ECO:0000256" key="4">
    <source>
        <dbReference type="RuleBase" id="RU000383"/>
    </source>
</evidence>
<keyword evidence="2 4" id="KW-0195">Cyclin</keyword>
<evidence type="ECO:0000259" key="6">
    <source>
        <dbReference type="SMART" id="SM01332"/>
    </source>
</evidence>
<comment type="caution">
    <text evidence="7">The sequence shown here is derived from an EMBL/GenBank/DDBJ whole genome shotgun (WGS) entry which is preliminary data.</text>
</comment>
<gene>
    <name evidence="7" type="ORF">HHI36_015588</name>
</gene>
<dbReference type="PROSITE" id="PS00292">
    <property type="entry name" value="CYCLINS"/>
    <property type="match status" value="1"/>
</dbReference>
<dbReference type="AlphaFoldDB" id="A0ABD2N7C0"/>
<dbReference type="Proteomes" id="UP001516400">
    <property type="component" value="Unassembled WGS sequence"/>
</dbReference>
<evidence type="ECO:0008006" key="9">
    <source>
        <dbReference type="Google" id="ProtNLM"/>
    </source>
</evidence>
<dbReference type="InterPro" id="IPR048258">
    <property type="entry name" value="Cyclins_cyclin-box"/>
</dbReference>
<name>A0ABD2N7C0_9CUCU</name>
<dbReference type="Pfam" id="PF02984">
    <property type="entry name" value="Cyclin_C"/>
    <property type="match status" value="1"/>
</dbReference>
<evidence type="ECO:0000256" key="2">
    <source>
        <dbReference type="ARBA" id="ARBA00023127"/>
    </source>
</evidence>
<feature type="domain" description="Cyclin C-terminal" evidence="6">
    <location>
        <begin position="247"/>
        <end position="365"/>
    </location>
</feature>